<feature type="domain" description="Secretion system C-terminal sorting" evidence="3">
    <location>
        <begin position="462"/>
        <end position="537"/>
    </location>
</feature>
<gene>
    <name evidence="4" type="ORF">F2B50_15235</name>
    <name evidence="5" type="ORF">FPF71_15235</name>
</gene>
<organism evidence="4 7">
    <name type="scientific">Algibacter amylolyticus</name>
    <dbReference type="NCBI Taxonomy" id="1608400"/>
    <lineage>
        <taxon>Bacteria</taxon>
        <taxon>Pseudomonadati</taxon>
        <taxon>Bacteroidota</taxon>
        <taxon>Flavobacteriia</taxon>
        <taxon>Flavobacteriales</taxon>
        <taxon>Flavobacteriaceae</taxon>
        <taxon>Algibacter</taxon>
    </lineage>
</organism>
<keyword evidence="6" id="KW-1185">Reference proteome</keyword>
<comment type="caution">
    <text evidence="4">The sequence shown here is derived from an EMBL/GenBank/DDBJ whole genome shotgun (WGS) entry which is preliminary data.</text>
</comment>
<proteinExistence type="predicted"/>
<evidence type="ECO:0000256" key="2">
    <source>
        <dbReference type="SAM" id="SignalP"/>
    </source>
</evidence>
<reference evidence="5 6" key="2">
    <citation type="submission" date="2019-07" db="EMBL/GenBank/DDBJ databases">
        <title>Algibacter marinivivus sp. nov., isolated from the surface of a marine red alga.</title>
        <authorList>
            <person name="Zhong X."/>
            <person name="Xu W."/>
            <person name="Zhang Y."/>
            <person name="Zhang Q."/>
            <person name="Du Z."/>
        </authorList>
    </citation>
    <scope>NUCLEOTIDE SEQUENCE [LARGE SCALE GENOMIC DNA]</scope>
    <source>
        <strain evidence="5 6">RU-4-M-4</strain>
    </source>
</reference>
<keyword evidence="1 2" id="KW-0732">Signal</keyword>
<dbReference type="NCBIfam" id="TIGR04183">
    <property type="entry name" value="Por_Secre_tail"/>
    <property type="match status" value="1"/>
</dbReference>
<evidence type="ECO:0000313" key="4">
    <source>
        <dbReference type="EMBL" id="KAA5821858.1"/>
    </source>
</evidence>
<name>A0A5M7B0R8_9FLAO</name>
<evidence type="ECO:0000256" key="1">
    <source>
        <dbReference type="ARBA" id="ARBA00022729"/>
    </source>
</evidence>
<feature type="chain" id="PRO_5024331840" evidence="2">
    <location>
        <begin position="21"/>
        <end position="539"/>
    </location>
</feature>
<dbReference type="EMBL" id="VWRS01000010">
    <property type="protein sequence ID" value="KAA5821858.1"/>
    <property type="molecule type" value="Genomic_DNA"/>
</dbReference>
<dbReference type="RefSeq" id="WP_144117790.1">
    <property type="nucleotide sequence ID" value="NZ_JACHGE010000008.1"/>
</dbReference>
<dbReference type="Pfam" id="PF18962">
    <property type="entry name" value="Por_Secre_tail"/>
    <property type="match status" value="1"/>
</dbReference>
<protein>
    <submittedName>
        <fullName evidence="4">T9SS type A sorting domain-containing protein</fullName>
    </submittedName>
</protein>
<evidence type="ECO:0000259" key="3">
    <source>
        <dbReference type="Pfam" id="PF18962"/>
    </source>
</evidence>
<dbReference type="EMBL" id="VMBF01000010">
    <property type="protein sequence ID" value="TSJ73142.1"/>
    <property type="molecule type" value="Genomic_DNA"/>
</dbReference>
<reference evidence="4" key="3">
    <citation type="submission" date="2019-09" db="EMBL/GenBank/DDBJ databases">
        <authorList>
            <person name="Zhang D.-C."/>
        </authorList>
    </citation>
    <scope>NUCLEOTIDE SEQUENCE</scope>
    <source>
        <strain evidence="4">RU-4-M-4</strain>
    </source>
</reference>
<evidence type="ECO:0000313" key="7">
    <source>
        <dbReference type="Proteomes" id="UP000322315"/>
    </source>
</evidence>
<dbReference type="OrthoDB" id="5289240at2"/>
<reference evidence="4 7" key="1">
    <citation type="journal article" date="2015" name="Int. J. Syst. Evol. Microbiol.">
        <title>Algibacter amylolyticus sp. nov., isolated from intertidal sediment.</title>
        <authorList>
            <person name="Zhang D.C."/>
            <person name="Wu J."/>
            <person name="Neuner K."/>
            <person name="Yao J."/>
            <person name="Margesin R."/>
        </authorList>
    </citation>
    <scope>NUCLEOTIDE SEQUENCE [LARGE SCALE GENOMIC DNA]</scope>
    <source>
        <strain evidence="4 7">RU-4-M-4</strain>
    </source>
</reference>
<evidence type="ECO:0000313" key="6">
    <source>
        <dbReference type="Proteomes" id="UP000315145"/>
    </source>
</evidence>
<evidence type="ECO:0000313" key="5">
    <source>
        <dbReference type="EMBL" id="TSJ73142.1"/>
    </source>
</evidence>
<dbReference type="Proteomes" id="UP000315145">
    <property type="component" value="Unassembled WGS sequence"/>
</dbReference>
<sequence length="539" mass="57868">MKTKILLLFTAILMSLSLQAQNSIAIVNPPASVEGNTNIDITFDYTLAELGHAFIRFKNADGNLTASPVYDLPAGSGTLTVSLEIPRSFNGEELPLDNSYSYQAQLFNSNYSATLASVDYNGVTLTAATNFIELTSYPTTVNANSTVDLTFDYATTGPNGGDLWVFIKFRNGANGDLTQGSKKLTSTSGSETISVPIPDEALGSDYNFQAQFYDLGPQGNNWSYFAADTVEGITLEEAVAPANEIMMTVAPTTVAAGSDVNVTFDYTTDVVNAHIFIRLRQGTTNLTDVNQIVTAGSGTLTLPLPIPGDALGGGYNYQAQIFDIDTGYGFVVGEDISGVTVDPAPANTVAINSVPNPVLISSEQDITVSYTKDIAEDLFVVLRILDGAGNELDAEYGQAMGASGDIAMSITIPETEAEDYSFNVQLLDVTSAVMYEKTYRGIVAATSLSAEDFKSNFKNLSVYPNPFNDSFSYKFDDNLSDPARVEIYTIDGRKIKSLISENRSYGNSGTVNTSQLSRGLYLVRISSGELQGTRKLIKN</sequence>
<accession>A0A5M7B0R8</accession>
<dbReference type="AlphaFoldDB" id="A0A5M7B0R8"/>
<dbReference type="Proteomes" id="UP000322315">
    <property type="component" value="Unassembled WGS sequence"/>
</dbReference>
<dbReference type="InterPro" id="IPR026444">
    <property type="entry name" value="Secre_tail"/>
</dbReference>
<feature type="signal peptide" evidence="2">
    <location>
        <begin position="1"/>
        <end position="20"/>
    </location>
</feature>